<proteinExistence type="inferred from homology"/>
<dbReference type="InterPro" id="IPR003593">
    <property type="entry name" value="AAA+_ATPase"/>
</dbReference>
<dbReference type="InterPro" id="IPR027417">
    <property type="entry name" value="P-loop_NTPase"/>
</dbReference>
<feature type="compositionally biased region" description="Basic and acidic residues" evidence="7">
    <location>
        <begin position="189"/>
        <end position="208"/>
    </location>
</feature>
<name>A0A443HUT4_BYSSP</name>
<feature type="region of interest" description="Disordered" evidence="7">
    <location>
        <begin position="1"/>
        <end position="208"/>
    </location>
</feature>
<dbReference type="InterPro" id="IPR041664">
    <property type="entry name" value="AAA_16"/>
</dbReference>
<evidence type="ECO:0000256" key="4">
    <source>
        <dbReference type="ARBA" id="ARBA00022705"/>
    </source>
</evidence>
<evidence type="ECO:0000256" key="7">
    <source>
        <dbReference type="SAM" id="MobiDB-lite"/>
    </source>
</evidence>
<organism evidence="9 10">
    <name type="scientific">Byssochlamys spectabilis</name>
    <name type="common">Paecilomyces variotii</name>
    <dbReference type="NCBI Taxonomy" id="264951"/>
    <lineage>
        <taxon>Eukaryota</taxon>
        <taxon>Fungi</taxon>
        <taxon>Dikarya</taxon>
        <taxon>Ascomycota</taxon>
        <taxon>Pezizomycotina</taxon>
        <taxon>Eurotiomycetes</taxon>
        <taxon>Eurotiomycetidae</taxon>
        <taxon>Eurotiales</taxon>
        <taxon>Thermoascaceae</taxon>
        <taxon>Paecilomyces</taxon>
    </lineage>
</organism>
<evidence type="ECO:0000256" key="2">
    <source>
        <dbReference type="ARBA" id="ARBA00005334"/>
    </source>
</evidence>
<evidence type="ECO:0000256" key="3">
    <source>
        <dbReference type="ARBA" id="ARBA00019083"/>
    </source>
</evidence>
<comment type="caution">
    <text evidence="9">The sequence shown here is derived from an EMBL/GenBank/DDBJ whole genome shotgun (WGS) entry which is preliminary data.</text>
</comment>
<comment type="similarity">
    <text evidence="2">Belongs to the ORC4 family.</text>
</comment>
<dbReference type="Gene3D" id="3.40.50.300">
    <property type="entry name" value="P-loop containing nucleotide triphosphate hydrolases"/>
    <property type="match status" value="1"/>
</dbReference>
<keyword evidence="5" id="KW-0238">DNA-binding</keyword>
<dbReference type="Proteomes" id="UP000283841">
    <property type="component" value="Unassembled WGS sequence"/>
</dbReference>
<feature type="compositionally biased region" description="Basic and acidic residues" evidence="7">
    <location>
        <begin position="9"/>
        <end position="27"/>
    </location>
</feature>
<dbReference type="GO" id="GO:0006270">
    <property type="term" value="P:DNA replication initiation"/>
    <property type="evidence" value="ECO:0007669"/>
    <property type="project" value="TreeGrafter"/>
</dbReference>
<dbReference type="PANTHER" id="PTHR12087:SF0">
    <property type="entry name" value="ORIGIN RECOGNITION COMPLEX SUBUNIT 4"/>
    <property type="match status" value="1"/>
</dbReference>
<dbReference type="SUPFAM" id="SSF52540">
    <property type="entry name" value="P-loop containing nucleoside triphosphate hydrolases"/>
    <property type="match status" value="1"/>
</dbReference>
<dbReference type="STRING" id="264951.A0A443HUT4"/>
<feature type="domain" description="AAA+ ATPase" evidence="8">
    <location>
        <begin position="306"/>
        <end position="478"/>
    </location>
</feature>
<comment type="subcellular location">
    <subcellularLocation>
        <location evidence="1">Nucleus</location>
    </subcellularLocation>
</comment>
<evidence type="ECO:0000256" key="6">
    <source>
        <dbReference type="ARBA" id="ARBA00023242"/>
    </source>
</evidence>
<protein>
    <recommendedName>
        <fullName evidence="3">Origin recognition complex subunit 4</fullName>
    </recommendedName>
</protein>
<dbReference type="GeneID" id="39599842"/>
<sequence length="748" mass="82599">MAAGKKRKLSDVRARDQEGDETMHDVENAEAPAATSPSPKGSGRRKREDVSTMDVDGVDEDNQESVTPTRSTRRRSAGRRKVVQQNEEQTDDDNEEATPPKSNTRSSGRQRKPPKRYEDSVVERRTPRSSRKSAGTPSQEGRVTRSARRNAETPVAEGANGDESPAPATNLTRRKSTRASVRFSTTETESTRKHDDEEQSESDERMQADSDIDEFGDDLVAYQLQQDLVPNNVDGHEETTVTVEQLPDYVERFKILCQDGLQEELRLLSKLVLEKLTGKRPVPLKGLENEYQKTHQLIEHTVSAGEGNSMLLLGSRGSGKTAMIETIISSLRKKHKEDFHVVRLNGFLHTDDRLALREIWRQLGRETNTEDEAAKVNSYADTMATLLALLSHPEELFGPSENGEAIATAKSVVIILDEFDLFVSHPRQTLLYNLFDIAQARKAPLAVIGITTKVDVAEMLEKRVKSRFSHRYVFLPLPRTFEMFSDVCYAGLGLEDDEIAAETGASGGEAGDTMETSLLKSTGMRKLLGGWREYLMSLWEDKGFQHHLQTIYYQTKSPKEFFTSALVPLSAMHHSTYQESKDEDISLEIPTPKSFTSHTLSCPDPAPPLPFPPSSTISASTTPLPLSLLLAATRLTALHDPGSDAAHPQLLAPLAISFPAAYAEYVRLLTSAKASASASGATATPGRVWGRDIAREAWEKLAEWGIIVPIGGGANTADGRMFRIEVSFEEVVDMVGGGGALGRWWRDG</sequence>
<keyword evidence="4" id="KW-0235">DNA replication</keyword>
<evidence type="ECO:0000256" key="5">
    <source>
        <dbReference type="ARBA" id="ARBA00023125"/>
    </source>
</evidence>
<gene>
    <name evidence="9" type="ORF">C8Q69DRAFT_466563</name>
</gene>
<evidence type="ECO:0000313" key="10">
    <source>
        <dbReference type="Proteomes" id="UP000283841"/>
    </source>
</evidence>
<evidence type="ECO:0000256" key="1">
    <source>
        <dbReference type="ARBA" id="ARBA00004123"/>
    </source>
</evidence>
<feature type="compositionally biased region" description="Basic residues" evidence="7">
    <location>
        <begin position="71"/>
        <end position="82"/>
    </location>
</feature>
<dbReference type="GO" id="GO:0003688">
    <property type="term" value="F:DNA replication origin binding"/>
    <property type="evidence" value="ECO:0007669"/>
    <property type="project" value="TreeGrafter"/>
</dbReference>
<reference evidence="9 10" key="1">
    <citation type="journal article" date="2018" name="Front. Microbiol.">
        <title>Genomic and genetic insights into a cosmopolitan fungus, Paecilomyces variotii (Eurotiales).</title>
        <authorList>
            <person name="Urquhart A.S."/>
            <person name="Mondo S.J."/>
            <person name="Makela M.R."/>
            <person name="Hane J.K."/>
            <person name="Wiebenga A."/>
            <person name="He G."/>
            <person name="Mihaltcheva S."/>
            <person name="Pangilinan J."/>
            <person name="Lipzen A."/>
            <person name="Barry K."/>
            <person name="de Vries R.P."/>
            <person name="Grigoriev I.V."/>
            <person name="Idnurm A."/>
        </authorList>
    </citation>
    <scope>NUCLEOTIDE SEQUENCE [LARGE SCALE GENOMIC DNA]</scope>
    <source>
        <strain evidence="9 10">CBS 101075</strain>
    </source>
</reference>
<evidence type="ECO:0000313" key="9">
    <source>
        <dbReference type="EMBL" id="RWQ95586.1"/>
    </source>
</evidence>
<dbReference type="Pfam" id="PF13191">
    <property type="entry name" value="AAA_16"/>
    <property type="match status" value="1"/>
</dbReference>
<dbReference type="GO" id="GO:0005664">
    <property type="term" value="C:nuclear origin of replication recognition complex"/>
    <property type="evidence" value="ECO:0007669"/>
    <property type="project" value="TreeGrafter"/>
</dbReference>
<dbReference type="FunFam" id="3.40.50.300:FF:001597">
    <property type="entry name" value="Origin recognition complex subunit Orc4"/>
    <property type="match status" value="1"/>
</dbReference>
<dbReference type="PANTHER" id="PTHR12087">
    <property type="entry name" value="ORIGIN RECOGNITION COMPLEX SUBUNIT 4"/>
    <property type="match status" value="1"/>
</dbReference>
<feature type="compositionally biased region" description="Polar residues" evidence="7">
    <location>
        <begin position="178"/>
        <end position="188"/>
    </location>
</feature>
<feature type="compositionally biased region" description="Polar residues" evidence="7">
    <location>
        <begin position="132"/>
        <end position="141"/>
    </location>
</feature>
<dbReference type="SMART" id="SM00382">
    <property type="entry name" value="AAA"/>
    <property type="match status" value="1"/>
</dbReference>
<dbReference type="CDD" id="cd00009">
    <property type="entry name" value="AAA"/>
    <property type="match status" value="1"/>
</dbReference>
<accession>A0A443HUT4</accession>
<keyword evidence="10" id="KW-1185">Reference proteome</keyword>
<dbReference type="EMBL" id="RCNU01000005">
    <property type="protein sequence ID" value="RWQ95586.1"/>
    <property type="molecule type" value="Genomic_DNA"/>
</dbReference>
<dbReference type="RefSeq" id="XP_028485231.1">
    <property type="nucleotide sequence ID" value="XM_028630565.1"/>
</dbReference>
<dbReference type="AlphaFoldDB" id="A0A443HUT4"/>
<dbReference type="InterPro" id="IPR016527">
    <property type="entry name" value="ORC4"/>
</dbReference>
<keyword evidence="6" id="KW-0539">Nucleus</keyword>
<dbReference type="VEuPathDB" id="FungiDB:C8Q69DRAFT_466563"/>
<feature type="compositionally biased region" description="Basic and acidic residues" evidence="7">
    <location>
        <begin position="115"/>
        <end position="126"/>
    </location>
</feature>
<dbReference type="InterPro" id="IPR032705">
    <property type="entry name" value="ORC4_C"/>
</dbReference>
<dbReference type="Pfam" id="PF14629">
    <property type="entry name" value="ORC4_C"/>
    <property type="match status" value="1"/>
</dbReference>
<evidence type="ECO:0000259" key="8">
    <source>
        <dbReference type="SMART" id="SM00382"/>
    </source>
</evidence>